<dbReference type="SUPFAM" id="SSF51306">
    <property type="entry name" value="LexA/Signal peptidase"/>
    <property type="match status" value="1"/>
</dbReference>
<dbReference type="SMART" id="SM00530">
    <property type="entry name" value="HTH_XRE"/>
    <property type="match status" value="1"/>
</dbReference>
<dbReference type="Gene3D" id="1.10.260.40">
    <property type="entry name" value="lambda repressor-like DNA-binding domains"/>
    <property type="match status" value="1"/>
</dbReference>
<dbReference type="Gene3D" id="2.10.109.10">
    <property type="entry name" value="Umud Fragment, subunit A"/>
    <property type="match status" value="1"/>
</dbReference>
<proteinExistence type="predicted"/>
<evidence type="ECO:0000259" key="4">
    <source>
        <dbReference type="PROSITE" id="PS50943"/>
    </source>
</evidence>
<keyword evidence="3" id="KW-0804">Transcription</keyword>
<dbReference type="SUPFAM" id="SSF47413">
    <property type="entry name" value="lambda repressor-like DNA-binding domains"/>
    <property type="match status" value="1"/>
</dbReference>
<gene>
    <name evidence="5" type="ORF">J5W02_05180</name>
</gene>
<evidence type="ECO:0000313" key="5">
    <source>
        <dbReference type="EMBL" id="MBW7572200.1"/>
    </source>
</evidence>
<dbReference type="InterPro" id="IPR015927">
    <property type="entry name" value="Peptidase_S24_S26A/B/C"/>
</dbReference>
<dbReference type="InterPro" id="IPR036286">
    <property type="entry name" value="LexA/Signal_pep-like_sf"/>
</dbReference>
<keyword evidence="1" id="KW-0805">Transcription regulation</keyword>
<dbReference type="PANTHER" id="PTHR40661:SF3">
    <property type="entry name" value="FELS-1 PROPHAGE TRANSCRIPTIONAL REGULATOR"/>
    <property type="match status" value="1"/>
</dbReference>
<dbReference type="EMBL" id="JAGFNZ010000002">
    <property type="protein sequence ID" value="MBW7572200.1"/>
    <property type="molecule type" value="Genomic_DNA"/>
</dbReference>
<reference evidence="5 6" key="1">
    <citation type="submission" date="2021-03" db="EMBL/GenBank/DDBJ databases">
        <title>Caproiciproducens sp. nov. isolated from feces of cow.</title>
        <authorList>
            <person name="Choi J.-Y."/>
        </authorList>
    </citation>
    <scope>NUCLEOTIDE SEQUENCE [LARGE SCALE GENOMIC DNA]</scope>
    <source>
        <strain evidence="5 6">AGMB10547</strain>
    </source>
</reference>
<dbReference type="InterPro" id="IPR010982">
    <property type="entry name" value="Lambda_DNA-bd_dom_sf"/>
</dbReference>
<evidence type="ECO:0000256" key="1">
    <source>
        <dbReference type="ARBA" id="ARBA00023015"/>
    </source>
</evidence>
<dbReference type="Pfam" id="PF01381">
    <property type="entry name" value="HTH_3"/>
    <property type="match status" value="1"/>
</dbReference>
<comment type="caution">
    <text evidence="5">The sequence shown here is derived from an EMBL/GenBank/DDBJ whole genome shotgun (WGS) entry which is preliminary data.</text>
</comment>
<evidence type="ECO:0000313" key="6">
    <source>
        <dbReference type="Proteomes" id="UP000719942"/>
    </source>
</evidence>
<evidence type="ECO:0000256" key="3">
    <source>
        <dbReference type="ARBA" id="ARBA00023163"/>
    </source>
</evidence>
<dbReference type="PROSITE" id="PS50943">
    <property type="entry name" value="HTH_CROC1"/>
    <property type="match status" value="1"/>
</dbReference>
<dbReference type="PANTHER" id="PTHR40661">
    <property type="match status" value="1"/>
</dbReference>
<dbReference type="CDD" id="cd06529">
    <property type="entry name" value="S24_LexA-like"/>
    <property type="match status" value="1"/>
</dbReference>
<evidence type="ECO:0000256" key="2">
    <source>
        <dbReference type="ARBA" id="ARBA00023125"/>
    </source>
</evidence>
<keyword evidence="2" id="KW-0238">DNA-binding</keyword>
<dbReference type="Pfam" id="PF00717">
    <property type="entry name" value="Peptidase_S24"/>
    <property type="match status" value="1"/>
</dbReference>
<accession>A0ABS7DLK6</accession>
<sequence length="192" mass="21127">MKNKLKQQELSKIINVSQASLSGYENGKYEPDNQTLLDLAAFFGVTTDYLLGNDEIPELSKSSRKVPVLKSLRPEIPAESSREIVGYEEISEEMAKQGEFFAIKMHGDSMEPRIQDGDTVIVQNRTAVESGDVAVVSVSGDEATIKKIAKFGSGITLIPYNPKYDLVSYSKEDLIKLPVVILGKAVQLRGKC</sequence>
<keyword evidence="6" id="KW-1185">Reference proteome</keyword>
<name>A0ABS7DLK6_9FIRM</name>
<organism evidence="5 6">
    <name type="scientific">Caproiciproducens faecalis</name>
    <dbReference type="NCBI Taxonomy" id="2820301"/>
    <lineage>
        <taxon>Bacteria</taxon>
        <taxon>Bacillati</taxon>
        <taxon>Bacillota</taxon>
        <taxon>Clostridia</taxon>
        <taxon>Eubacteriales</taxon>
        <taxon>Acutalibacteraceae</taxon>
        <taxon>Caproiciproducens</taxon>
    </lineage>
</organism>
<dbReference type="InterPro" id="IPR039418">
    <property type="entry name" value="LexA-like"/>
</dbReference>
<feature type="domain" description="HTH cro/C1-type" evidence="4">
    <location>
        <begin position="2"/>
        <end position="50"/>
    </location>
</feature>
<dbReference type="InterPro" id="IPR001387">
    <property type="entry name" value="Cro/C1-type_HTH"/>
</dbReference>
<protein>
    <submittedName>
        <fullName evidence="5">Helix-turn-helix domain-containing protein</fullName>
    </submittedName>
</protein>
<dbReference type="Proteomes" id="UP000719942">
    <property type="component" value="Unassembled WGS sequence"/>
</dbReference>
<dbReference type="CDD" id="cd00093">
    <property type="entry name" value="HTH_XRE"/>
    <property type="match status" value="1"/>
</dbReference>